<sequence>MLYCIDRTVKIAVLHPTRGQKKSPNIYFGLNPHQGEVEETLIEYQQRLQHSMRLY</sequence>
<evidence type="ECO:0000313" key="1">
    <source>
        <dbReference type="EMBL" id="MBB5200085.1"/>
    </source>
</evidence>
<name>A0A840RQQ0_9BURK</name>
<dbReference type="Proteomes" id="UP000571084">
    <property type="component" value="Unassembled WGS sequence"/>
</dbReference>
<dbReference type="EMBL" id="JACHHQ010000004">
    <property type="protein sequence ID" value="MBB5200085.1"/>
    <property type="molecule type" value="Genomic_DNA"/>
</dbReference>
<proteinExistence type="predicted"/>
<gene>
    <name evidence="1" type="ORF">HNR39_001920</name>
</gene>
<evidence type="ECO:0000313" key="2">
    <source>
        <dbReference type="Proteomes" id="UP000571084"/>
    </source>
</evidence>
<protein>
    <submittedName>
        <fullName evidence="1">Uncharacterized protein</fullName>
    </submittedName>
</protein>
<reference evidence="1 2" key="1">
    <citation type="submission" date="2020-08" db="EMBL/GenBank/DDBJ databases">
        <title>Genomic Encyclopedia of Type Strains, Phase IV (KMG-IV): sequencing the most valuable type-strain genomes for metagenomic binning, comparative biology and taxonomic classification.</title>
        <authorList>
            <person name="Goeker M."/>
        </authorList>
    </citation>
    <scope>NUCLEOTIDE SEQUENCE [LARGE SCALE GENOMIC DNA]</scope>
    <source>
        <strain evidence="1 2">DSM 23240</strain>
    </source>
</reference>
<organism evidence="1 2">
    <name type="scientific">Glaciimonas immobilis</name>
    <dbReference type="NCBI Taxonomy" id="728004"/>
    <lineage>
        <taxon>Bacteria</taxon>
        <taxon>Pseudomonadati</taxon>
        <taxon>Pseudomonadota</taxon>
        <taxon>Betaproteobacteria</taxon>
        <taxon>Burkholderiales</taxon>
        <taxon>Oxalobacteraceae</taxon>
        <taxon>Glaciimonas</taxon>
    </lineage>
</organism>
<dbReference type="AlphaFoldDB" id="A0A840RQQ0"/>
<accession>A0A840RQQ0</accession>
<keyword evidence="2" id="KW-1185">Reference proteome</keyword>
<comment type="caution">
    <text evidence="1">The sequence shown here is derived from an EMBL/GenBank/DDBJ whole genome shotgun (WGS) entry which is preliminary data.</text>
</comment>